<sequence length="1020" mass="114483">MSDDTPKPEHLAALESYFGHSGFRPMQWRIIRSIIEERRDNCVIMATGYGKSLTYQFPSVFLGRLTLVVSPLISLMEDQVLSLNLGNIPACLLGSAQRANLVPDIREGKFRVVYVTPEYLTGDTGRYLLEQVVGQLVLIAIDEAHCLSKWGHDFRPAYRNLGVVRRICPQVPILAVTATATPNVREDIVASLGLRKPQVLCTGFDRPNLQFNVRMKSPLGFWEDVKGLLSRNTEGSVIIYCLTRKQTDEIVETLRSSKVKCEAYHAGLTLKQRREVHESFVRDRVQIIVATIAFGMGIDKPDVRLVIHYGASKDLESYYQEAGRAGRDGQPSKCVMFWSRADFKTHEFLRENTPGGQQKNLEVLSKKMHEYLDTRDCRRQFILKYFEGDAVKPAQTSQKNCCDNCDRTSSGVKDSERYEGIDESGQYDFTQDTEHLLKAIDAFGGGTGIALPIALLRGSKSKKLNESYLRNPLHGVGKARDEEWWKALAALLEREAFLNKVKVPNTFNKFAVIYKVQMTPAAKRWLETPNRKLRMKPTAEMFKSIRLVRTQPLFETASGTQSSDFQFQPKTASATTFRQLLPIPGSSAASRLLPSLPDTGSSSKQQQQQEADPVQELMKTLLKKRTELASTYECMPYMIASNLALQQLATLRPQNLEEMKQAKLDGFSDIKIHKFGRELLSCVRRKNCVREELVEEDVGGSSSSRSMSSLQQALLEHPLAKTKFSSTFQTTWNMWQEGRSLAEIAKVRGLAEGTLTGHLCEAIKHGFPFDWTQLARMDIDRGLYRHIKANLPHSLEGVKLTDVKNACMPNVTFDQIKLVLNHVHVRQHLRSLNVPFDDDPDMEVKAKPQASTKPEVTTSATTVGSEDLWGDDDDDDVAESSFAEIDRICEQQAAADTEHRKPDVSTVTIEDDDGDFDMDEIAALEQAVINDVTMRGPAEPKRVAYEEEEDEPSPAKKAKVEAEKETTSGGNIFRFKTASSGAAGLNRKPNKRIMYDDDDSEDEQNGTAATHLAPLRRAKV</sequence>
<dbReference type="Gene3D" id="1.10.10.10">
    <property type="entry name" value="Winged helix-like DNA-binding domain superfamily/Winged helix DNA-binding domain"/>
    <property type="match status" value="1"/>
</dbReference>
<dbReference type="Pfam" id="PF00271">
    <property type="entry name" value="Helicase_C"/>
    <property type="match status" value="1"/>
</dbReference>
<dbReference type="Pfam" id="PF00270">
    <property type="entry name" value="DEAD"/>
    <property type="match status" value="1"/>
</dbReference>
<dbReference type="Gene3D" id="3.40.50.300">
    <property type="entry name" value="P-loop containing nucleotide triphosphate hydrolases"/>
    <property type="match status" value="2"/>
</dbReference>
<dbReference type="NCBIfam" id="TIGR00614">
    <property type="entry name" value="recQ_fam"/>
    <property type="match status" value="1"/>
</dbReference>
<evidence type="ECO:0000256" key="10">
    <source>
        <dbReference type="ARBA" id="ARBA00034808"/>
    </source>
</evidence>
<dbReference type="InterPro" id="IPR044876">
    <property type="entry name" value="HRDC_dom_sf"/>
</dbReference>
<dbReference type="InterPro" id="IPR027417">
    <property type="entry name" value="P-loop_NTPase"/>
</dbReference>
<dbReference type="InterPro" id="IPR001650">
    <property type="entry name" value="Helicase_C-like"/>
</dbReference>
<feature type="region of interest" description="Disordered" evidence="12">
    <location>
        <begin position="591"/>
        <end position="613"/>
    </location>
</feature>
<feature type="domain" description="Helicase ATP-binding" evidence="14">
    <location>
        <begin position="32"/>
        <end position="198"/>
    </location>
</feature>
<dbReference type="PANTHER" id="PTHR13710:SF120">
    <property type="entry name" value="BIFUNCTIONAL 3'-5' EXONUCLEASE_ATP-DEPENDENT HELICASE WRN"/>
    <property type="match status" value="1"/>
</dbReference>
<evidence type="ECO:0000256" key="12">
    <source>
        <dbReference type="SAM" id="MobiDB-lite"/>
    </source>
</evidence>
<dbReference type="GO" id="GO:0000723">
    <property type="term" value="P:telomere maintenance"/>
    <property type="evidence" value="ECO:0007669"/>
    <property type="project" value="TreeGrafter"/>
</dbReference>
<dbReference type="EMBL" id="GFDL01013394">
    <property type="protein sequence ID" value="JAV21651.1"/>
    <property type="molecule type" value="Transcribed_RNA"/>
</dbReference>
<dbReference type="InterPro" id="IPR036388">
    <property type="entry name" value="WH-like_DNA-bd_sf"/>
</dbReference>
<feature type="domain" description="HRDC" evidence="13">
    <location>
        <begin position="611"/>
        <end position="693"/>
    </location>
</feature>
<dbReference type="PROSITE" id="PS51192">
    <property type="entry name" value="HELICASE_ATP_BIND_1"/>
    <property type="match status" value="1"/>
</dbReference>
<dbReference type="InterPro" id="IPR036390">
    <property type="entry name" value="WH_DNA-bd_sf"/>
</dbReference>
<dbReference type="SUPFAM" id="SSF52540">
    <property type="entry name" value="P-loop containing nucleoside triphosphate hydrolases"/>
    <property type="match status" value="1"/>
</dbReference>
<evidence type="ECO:0000259" key="14">
    <source>
        <dbReference type="PROSITE" id="PS51192"/>
    </source>
</evidence>
<comment type="catalytic activity">
    <reaction evidence="11">
        <text>ATP + H2O = ADP + phosphate + H(+)</text>
        <dbReference type="Rhea" id="RHEA:13065"/>
        <dbReference type="ChEBI" id="CHEBI:15377"/>
        <dbReference type="ChEBI" id="CHEBI:15378"/>
        <dbReference type="ChEBI" id="CHEBI:30616"/>
        <dbReference type="ChEBI" id="CHEBI:43474"/>
        <dbReference type="ChEBI" id="CHEBI:456216"/>
    </reaction>
</comment>
<evidence type="ECO:0000256" key="4">
    <source>
        <dbReference type="ARBA" id="ARBA00022801"/>
    </source>
</evidence>
<evidence type="ECO:0000256" key="6">
    <source>
        <dbReference type="ARBA" id="ARBA00022840"/>
    </source>
</evidence>
<feature type="region of interest" description="Disordered" evidence="12">
    <location>
        <begin position="893"/>
        <end position="913"/>
    </location>
</feature>
<dbReference type="SUPFAM" id="SSF47819">
    <property type="entry name" value="HRDC-like"/>
    <property type="match status" value="1"/>
</dbReference>
<dbReference type="Pfam" id="PF00570">
    <property type="entry name" value="HRDC"/>
    <property type="match status" value="1"/>
</dbReference>
<accession>A0A1Q3F283</accession>
<dbReference type="Pfam" id="PF14493">
    <property type="entry name" value="HTH_40"/>
    <property type="match status" value="1"/>
</dbReference>
<dbReference type="SMART" id="SM00956">
    <property type="entry name" value="RQC"/>
    <property type="match status" value="1"/>
</dbReference>
<evidence type="ECO:0000259" key="15">
    <source>
        <dbReference type="PROSITE" id="PS51194"/>
    </source>
</evidence>
<dbReference type="SMART" id="SM00487">
    <property type="entry name" value="DEXDc"/>
    <property type="match status" value="1"/>
</dbReference>
<dbReference type="InterPro" id="IPR004589">
    <property type="entry name" value="DNA_helicase_ATP-dep_RecQ"/>
</dbReference>
<evidence type="ECO:0000256" key="5">
    <source>
        <dbReference type="ARBA" id="ARBA00022806"/>
    </source>
</evidence>
<proteinExistence type="inferred from homology"/>
<comment type="similarity">
    <text evidence="2">Belongs to the helicase family. RecQ subfamily.</text>
</comment>
<feature type="region of interest" description="Disordered" evidence="12">
    <location>
        <begin position="840"/>
        <end position="872"/>
    </location>
</feature>
<keyword evidence="6" id="KW-0067">ATP-binding</keyword>
<dbReference type="InterPro" id="IPR011545">
    <property type="entry name" value="DEAD/DEAH_box_helicase_dom"/>
</dbReference>
<dbReference type="GO" id="GO:0003677">
    <property type="term" value="F:DNA binding"/>
    <property type="evidence" value="ECO:0007669"/>
    <property type="project" value="UniProtKB-KW"/>
</dbReference>
<name>A0A1Q3F283_CULTA</name>
<dbReference type="InterPro" id="IPR032284">
    <property type="entry name" value="RecQ_Zn-bd"/>
</dbReference>
<dbReference type="Pfam" id="PF16124">
    <property type="entry name" value="RecQ_Zn_bind"/>
    <property type="match status" value="1"/>
</dbReference>
<dbReference type="FunFam" id="3.40.50.300:FF:001389">
    <property type="entry name" value="ATP-dependent DNA helicase RecQ"/>
    <property type="match status" value="1"/>
</dbReference>
<dbReference type="InterPro" id="IPR018982">
    <property type="entry name" value="RQC_domain"/>
</dbReference>
<dbReference type="InterPro" id="IPR002121">
    <property type="entry name" value="HRDC_dom"/>
</dbReference>
<evidence type="ECO:0000256" key="2">
    <source>
        <dbReference type="ARBA" id="ARBA00005446"/>
    </source>
</evidence>
<keyword evidence="8" id="KW-0413">Isomerase</keyword>
<dbReference type="Gene3D" id="1.10.150.80">
    <property type="entry name" value="HRDC domain"/>
    <property type="match status" value="1"/>
</dbReference>
<dbReference type="SUPFAM" id="SSF46785">
    <property type="entry name" value="Winged helix' DNA-binding domain"/>
    <property type="match status" value="1"/>
</dbReference>
<dbReference type="InterPro" id="IPR029491">
    <property type="entry name" value="Helicase_HTH"/>
</dbReference>
<dbReference type="GO" id="GO:0005737">
    <property type="term" value="C:cytoplasm"/>
    <property type="evidence" value="ECO:0007669"/>
    <property type="project" value="TreeGrafter"/>
</dbReference>
<dbReference type="SMART" id="SM00490">
    <property type="entry name" value="HELICc"/>
    <property type="match status" value="1"/>
</dbReference>
<protein>
    <recommendedName>
        <fullName evidence="10">DNA 3'-5' helicase</fullName>
        <ecNumber evidence="10">5.6.2.4</ecNumber>
    </recommendedName>
</protein>
<organism evidence="16">
    <name type="scientific">Culex tarsalis</name>
    <name type="common">Encephalitis mosquito</name>
    <dbReference type="NCBI Taxonomy" id="7177"/>
    <lineage>
        <taxon>Eukaryota</taxon>
        <taxon>Metazoa</taxon>
        <taxon>Ecdysozoa</taxon>
        <taxon>Arthropoda</taxon>
        <taxon>Hexapoda</taxon>
        <taxon>Insecta</taxon>
        <taxon>Pterygota</taxon>
        <taxon>Neoptera</taxon>
        <taxon>Endopterygota</taxon>
        <taxon>Diptera</taxon>
        <taxon>Nematocera</taxon>
        <taxon>Culicoidea</taxon>
        <taxon>Culicidae</taxon>
        <taxon>Culicinae</taxon>
        <taxon>Culicini</taxon>
        <taxon>Culex</taxon>
        <taxon>Culex</taxon>
    </lineage>
</organism>
<dbReference type="GO" id="GO:0005524">
    <property type="term" value="F:ATP binding"/>
    <property type="evidence" value="ECO:0007669"/>
    <property type="project" value="UniProtKB-KW"/>
</dbReference>
<dbReference type="AlphaFoldDB" id="A0A1Q3F283"/>
<dbReference type="FunFam" id="3.40.50.300:FF:001456">
    <property type="entry name" value="ATP-dependent DNA helicase"/>
    <property type="match status" value="1"/>
</dbReference>
<dbReference type="GO" id="GO:0005654">
    <property type="term" value="C:nucleoplasm"/>
    <property type="evidence" value="ECO:0007669"/>
    <property type="project" value="TreeGrafter"/>
</dbReference>
<dbReference type="GO" id="GO:0000724">
    <property type="term" value="P:double-strand break repair via homologous recombination"/>
    <property type="evidence" value="ECO:0007669"/>
    <property type="project" value="TreeGrafter"/>
</dbReference>
<feature type="domain" description="Helicase C-terminal" evidence="15">
    <location>
        <begin position="224"/>
        <end position="372"/>
    </location>
</feature>
<evidence type="ECO:0000256" key="8">
    <source>
        <dbReference type="ARBA" id="ARBA00023235"/>
    </source>
</evidence>
<evidence type="ECO:0000256" key="7">
    <source>
        <dbReference type="ARBA" id="ARBA00023125"/>
    </source>
</evidence>
<feature type="compositionally biased region" description="Polar residues" evidence="12">
    <location>
        <begin position="849"/>
        <end position="864"/>
    </location>
</feature>
<evidence type="ECO:0000256" key="9">
    <source>
        <dbReference type="ARBA" id="ARBA00034617"/>
    </source>
</evidence>
<evidence type="ECO:0000256" key="1">
    <source>
        <dbReference type="ARBA" id="ARBA00001947"/>
    </source>
</evidence>
<dbReference type="InterPro" id="IPR014001">
    <property type="entry name" value="Helicase_ATP-bd"/>
</dbReference>
<evidence type="ECO:0000256" key="11">
    <source>
        <dbReference type="ARBA" id="ARBA00049360"/>
    </source>
</evidence>
<dbReference type="CDD" id="cd18017">
    <property type="entry name" value="DEXHc_RecQ3"/>
    <property type="match status" value="1"/>
</dbReference>
<dbReference type="GO" id="GO:0009378">
    <property type="term" value="F:four-way junction helicase activity"/>
    <property type="evidence" value="ECO:0007669"/>
    <property type="project" value="TreeGrafter"/>
</dbReference>
<reference evidence="16" key="1">
    <citation type="submission" date="2017-01" db="EMBL/GenBank/DDBJ databases">
        <title>A deep insight into the sialotranscriptome of adult male and female Cluex tarsalis mosquitoes.</title>
        <authorList>
            <person name="Ribeiro J.M."/>
            <person name="Moreira F."/>
            <person name="Bernard K.A."/>
            <person name="Calvo E."/>
        </authorList>
    </citation>
    <scope>NUCLEOTIDE SEQUENCE</scope>
    <source>
        <strain evidence="16">Kern County</strain>
        <tissue evidence="16">Salivary glands</tissue>
    </source>
</reference>
<keyword evidence="4" id="KW-0378">Hydrolase</keyword>
<keyword evidence="3" id="KW-0547">Nucleotide-binding</keyword>
<dbReference type="PROSITE" id="PS50967">
    <property type="entry name" value="HRDC"/>
    <property type="match status" value="1"/>
</dbReference>
<dbReference type="InterPro" id="IPR010997">
    <property type="entry name" value="HRDC-like_sf"/>
</dbReference>
<dbReference type="GO" id="GO:0016787">
    <property type="term" value="F:hydrolase activity"/>
    <property type="evidence" value="ECO:0007669"/>
    <property type="project" value="UniProtKB-KW"/>
</dbReference>
<dbReference type="GO" id="GO:0006260">
    <property type="term" value="P:DNA replication"/>
    <property type="evidence" value="ECO:0007669"/>
    <property type="project" value="InterPro"/>
</dbReference>
<dbReference type="EC" id="5.6.2.4" evidence="10"/>
<dbReference type="PANTHER" id="PTHR13710">
    <property type="entry name" value="DNA HELICASE RECQ FAMILY MEMBER"/>
    <property type="match status" value="1"/>
</dbReference>
<evidence type="ECO:0000256" key="3">
    <source>
        <dbReference type="ARBA" id="ARBA00022741"/>
    </source>
</evidence>
<comment type="cofactor">
    <cofactor evidence="1">
        <name>Zn(2+)</name>
        <dbReference type="ChEBI" id="CHEBI:29105"/>
    </cofactor>
</comment>
<feature type="region of interest" description="Disordered" evidence="12">
    <location>
        <begin position="942"/>
        <end position="1020"/>
    </location>
</feature>
<dbReference type="PROSITE" id="PS51194">
    <property type="entry name" value="HELICASE_CTER"/>
    <property type="match status" value="1"/>
</dbReference>
<dbReference type="CDD" id="cd18794">
    <property type="entry name" value="SF2_C_RecQ"/>
    <property type="match status" value="1"/>
</dbReference>
<keyword evidence="5" id="KW-0347">Helicase</keyword>
<evidence type="ECO:0000313" key="16">
    <source>
        <dbReference type="EMBL" id="JAV21651.1"/>
    </source>
</evidence>
<dbReference type="GO" id="GO:0005694">
    <property type="term" value="C:chromosome"/>
    <property type="evidence" value="ECO:0007669"/>
    <property type="project" value="TreeGrafter"/>
</dbReference>
<comment type="catalytic activity">
    <reaction evidence="9">
        <text>Couples ATP hydrolysis with the unwinding of duplex DNA by translocating in the 3'-5' direction.</text>
        <dbReference type="EC" id="5.6.2.4"/>
    </reaction>
</comment>
<evidence type="ECO:0000259" key="13">
    <source>
        <dbReference type="PROSITE" id="PS50967"/>
    </source>
</evidence>
<keyword evidence="7" id="KW-0238">DNA-binding</keyword>
<dbReference type="GO" id="GO:0043138">
    <property type="term" value="F:3'-5' DNA helicase activity"/>
    <property type="evidence" value="ECO:0007669"/>
    <property type="project" value="UniProtKB-EC"/>
</dbReference>
<dbReference type="Pfam" id="PF09382">
    <property type="entry name" value="RQC"/>
    <property type="match status" value="1"/>
</dbReference>
<dbReference type="SMART" id="SM00341">
    <property type="entry name" value="HRDC"/>
    <property type="match status" value="1"/>
</dbReference>